<keyword evidence="1" id="KW-0808">Transferase</keyword>
<evidence type="ECO:0000313" key="2">
    <source>
        <dbReference type="Proteomes" id="UP001277972"/>
    </source>
</evidence>
<gene>
    <name evidence="1" type="ORF">SH601_16105</name>
</gene>
<evidence type="ECO:0000313" key="1">
    <source>
        <dbReference type="EMBL" id="MDX8047491.1"/>
    </source>
</evidence>
<protein>
    <submittedName>
        <fullName evidence="1">Transglycosylase domain-containing protein</fullName>
        <ecNumber evidence="1">2.4.-.-</ecNumber>
    </submittedName>
</protein>
<proteinExistence type="predicted"/>
<organism evidence="1 2">
    <name type="scientific">Gracilibacillus pellucidus</name>
    <dbReference type="NCBI Taxonomy" id="3095368"/>
    <lineage>
        <taxon>Bacteria</taxon>
        <taxon>Bacillati</taxon>
        <taxon>Bacillota</taxon>
        <taxon>Bacilli</taxon>
        <taxon>Bacillales</taxon>
        <taxon>Bacillaceae</taxon>
        <taxon>Gracilibacillus</taxon>
    </lineage>
</organism>
<sequence length="998" mass="111823">MNWKDFLKKIQKSISNSWQRKNIQRSSRISYHIIWNVILFFITIGIIGLFFTAGIGAGYFASLVDEENVQTEEEMVNAVYNYDSTTELYFANDEFLSDVRSDLQRDETQLKNISEYVQNAVIATEDQYFETHNGIVPKAILRAVFQEMTNSSTKTGGSTLTQQIIKNQILTNEVSFERKAKEMVLAMRLEHFFDKEQILEAYLNIVPFGRNAAGENIAGVQTAAQGIFGVNADELNLAQAAFIGGLPQSPSYYTPFQNSGGLKNEEGLQPGLTRMKTVLNRMYEAGYISQDEYNEAMDYDIVADFKEAEESVYKKYPFLVNEVQKNAVAVLAKLLAEQDGYSEEDLVKDEELNEQYHITAEREISSNGYRIHSTIDKDIYDVFQKITREYNNYGSDKLARNNANQPIMVENPETGEEEQLVQPVQVGSVLIENNTGRIISFVGGRDYDIAEANHATSVPRPNGSTMKPLAAYGPAMELGKVQPGSVLPDVAQNFRGYNRPPTNYSGVYYGLVTAREALYKSHNISALSVYNSIIDQDPAEQFLTKMGFDSLTEGDHVNLSLTLGATKNGVTVEENTNAYATFGNNGSFVDGYMIDKIETKDGEVIYQHESEPVEVFSPQTSYLMIDMMRDVLSRGTGTAARSSLSNPGVDWAGKTGTSNDYKDTWFVATNPNVTLGSWMGYDYNQSLDDGYSNRNNVYWAKLVNAATEINPELMAPSNRFERPNGIVSRSYCAVSGLLPSDECSKAGLVESDIFNANFVPSKKDYSLIQDKYATIDGDVVLANDDTPEEFIDGDGFTFNPEWLKDMGYDKLSNMKQLTARKSGPWQDIQYPTDDTQVEKGKTPSAPSSLKIDSKKLTWKTASGDNIIGYRIYRASDPEDDNFKRVGSTTDTDFSIPSNDAVYHVTAVDFFGQESKPSKVIENGDFSDDEEEDEEKEEKKNKKEKQESKEKEEKTESNEDSEADVDTNDEEEVQEADDRQENAEDDSDSDAEENEDSED</sequence>
<name>A0ACC6M9D1_9BACI</name>
<keyword evidence="1" id="KW-0328">Glycosyltransferase</keyword>
<comment type="caution">
    <text evidence="1">The sequence shown here is derived from an EMBL/GenBank/DDBJ whole genome shotgun (WGS) entry which is preliminary data.</text>
</comment>
<dbReference type="EC" id="2.4.-.-" evidence="1"/>
<keyword evidence="2" id="KW-1185">Reference proteome</keyword>
<reference evidence="1" key="1">
    <citation type="submission" date="2023-11" db="EMBL/GenBank/DDBJ databases">
        <title>Gracilibacillus pellucida a moderately halophilic bacterium isolated from saline soil in Xinjiang province.</title>
        <authorList>
            <person name="Zhang Z."/>
            <person name="Tan F."/>
            <person name="Wang Y."/>
            <person name="Xia M."/>
        </authorList>
    </citation>
    <scope>NUCLEOTIDE SEQUENCE</scope>
    <source>
        <strain evidence="1">S3-1-1</strain>
    </source>
</reference>
<dbReference type="Proteomes" id="UP001277972">
    <property type="component" value="Unassembled WGS sequence"/>
</dbReference>
<accession>A0ACC6M9D1</accession>
<dbReference type="EMBL" id="JAWZSR010000013">
    <property type="protein sequence ID" value="MDX8047491.1"/>
    <property type="molecule type" value="Genomic_DNA"/>
</dbReference>